<proteinExistence type="predicted"/>
<reference evidence="2 3" key="1">
    <citation type="submission" date="2017-05" db="EMBL/GenBank/DDBJ databases">
        <authorList>
            <person name="Varghese N."/>
            <person name="Submissions S."/>
        </authorList>
    </citation>
    <scope>NUCLEOTIDE SEQUENCE [LARGE SCALE GENOMIC DNA]</scope>
    <source>
        <strain evidence="2 3">DSM 21194</strain>
    </source>
</reference>
<evidence type="ECO:0000313" key="2">
    <source>
        <dbReference type="EMBL" id="SMO69040.1"/>
    </source>
</evidence>
<dbReference type="AlphaFoldDB" id="A0A521DDL4"/>
<gene>
    <name evidence="2" type="ORF">SAMN06265218_109139</name>
</gene>
<name>A0A521DDL4_9BACT</name>
<protein>
    <submittedName>
        <fullName evidence="2">Uncharacterized protein</fullName>
    </submittedName>
</protein>
<keyword evidence="1" id="KW-0175">Coiled coil</keyword>
<dbReference type="EMBL" id="FXTH01000009">
    <property type="protein sequence ID" value="SMO69040.1"/>
    <property type="molecule type" value="Genomic_DNA"/>
</dbReference>
<organism evidence="2 3">
    <name type="scientific">Fodinibius sediminis</name>
    <dbReference type="NCBI Taxonomy" id="1214077"/>
    <lineage>
        <taxon>Bacteria</taxon>
        <taxon>Pseudomonadati</taxon>
        <taxon>Balneolota</taxon>
        <taxon>Balneolia</taxon>
        <taxon>Balneolales</taxon>
        <taxon>Balneolaceae</taxon>
        <taxon>Fodinibius</taxon>
    </lineage>
</organism>
<evidence type="ECO:0000313" key="3">
    <source>
        <dbReference type="Proteomes" id="UP000317593"/>
    </source>
</evidence>
<feature type="coiled-coil region" evidence="1">
    <location>
        <begin position="15"/>
        <end position="90"/>
    </location>
</feature>
<accession>A0A521DDL4</accession>
<keyword evidence="3" id="KW-1185">Reference proteome</keyword>
<sequence>MEATMDEILHKEHLLAEKAQSILEHQRELERLKQHREALQQKKPQTDKSQLSYKESLKLGEQLNQYEEELQRVEIHLQKVRRELSALKLQAKKLLPVSEVNVRVSTANPPQQTYCIKHVKTDAESQGHFEIKQVS</sequence>
<evidence type="ECO:0000256" key="1">
    <source>
        <dbReference type="SAM" id="Coils"/>
    </source>
</evidence>
<dbReference type="Proteomes" id="UP000317593">
    <property type="component" value="Unassembled WGS sequence"/>
</dbReference>